<dbReference type="SMART" id="SM00505">
    <property type="entry name" value="Knot1"/>
    <property type="match status" value="1"/>
</dbReference>
<dbReference type="AlphaFoldDB" id="A0A8J5GK96"/>
<name>A0A8J5GK96_ZINOF</name>
<sequence length="78" mass="8240">MGVKKTTAACALLIVLLLLATDGTGKGAVEAIFHHHCKTPSRTFKGLCVSDSNCAQVCRSEGFPGGDCHGVRRRCMCC</sequence>
<dbReference type="InterPro" id="IPR036574">
    <property type="entry name" value="Scorpion_toxin-like_sf"/>
</dbReference>
<dbReference type="Proteomes" id="UP000734854">
    <property type="component" value="Unassembled WGS sequence"/>
</dbReference>
<feature type="chain" id="PRO_5035224909" description="Knottins-like domain-containing protein" evidence="3">
    <location>
        <begin position="28"/>
        <end position="78"/>
    </location>
</feature>
<dbReference type="InterPro" id="IPR008176">
    <property type="entry name" value="Defensin_plant"/>
</dbReference>
<dbReference type="PRINTS" id="PR00288">
    <property type="entry name" value="PUROTHIONIN"/>
</dbReference>
<dbReference type="InterPro" id="IPR003614">
    <property type="entry name" value="Knottins"/>
</dbReference>
<dbReference type="EMBL" id="JACMSC010000010">
    <property type="protein sequence ID" value="KAG6505199.1"/>
    <property type="molecule type" value="Genomic_DNA"/>
</dbReference>
<proteinExistence type="predicted"/>
<keyword evidence="2" id="KW-1015">Disulfide bond</keyword>
<evidence type="ECO:0000256" key="1">
    <source>
        <dbReference type="ARBA" id="ARBA00022729"/>
    </source>
</evidence>
<accession>A0A8J5GK96</accession>
<dbReference type="PANTHER" id="PTHR33147:SF39">
    <property type="entry name" value="DRO1 PROTEIN-RELATED"/>
    <property type="match status" value="1"/>
</dbReference>
<feature type="signal peptide" evidence="3">
    <location>
        <begin position="1"/>
        <end position="27"/>
    </location>
</feature>
<dbReference type="Pfam" id="PF00304">
    <property type="entry name" value="Gamma-thionin"/>
    <property type="match status" value="1"/>
</dbReference>
<evidence type="ECO:0000313" key="6">
    <source>
        <dbReference type="Proteomes" id="UP000734854"/>
    </source>
</evidence>
<keyword evidence="1 3" id="KW-0732">Signal</keyword>
<dbReference type="GO" id="GO:0006952">
    <property type="term" value="P:defense response"/>
    <property type="evidence" value="ECO:0007669"/>
    <property type="project" value="InterPro"/>
</dbReference>
<evidence type="ECO:0000313" key="5">
    <source>
        <dbReference type="EMBL" id="KAG6505199.1"/>
    </source>
</evidence>
<evidence type="ECO:0000259" key="4">
    <source>
        <dbReference type="SMART" id="SM00505"/>
    </source>
</evidence>
<dbReference type="CDD" id="cd00107">
    <property type="entry name" value="Knot1"/>
    <property type="match status" value="1"/>
</dbReference>
<dbReference type="Gene3D" id="3.30.30.10">
    <property type="entry name" value="Knottin, scorpion toxin-like"/>
    <property type="match status" value="1"/>
</dbReference>
<dbReference type="PANTHER" id="PTHR33147">
    <property type="entry name" value="DEFENSIN-LIKE PROTEIN 1"/>
    <property type="match status" value="1"/>
</dbReference>
<keyword evidence="6" id="KW-1185">Reference proteome</keyword>
<evidence type="ECO:0000256" key="2">
    <source>
        <dbReference type="ARBA" id="ARBA00023157"/>
    </source>
</evidence>
<reference evidence="5 6" key="1">
    <citation type="submission" date="2020-08" db="EMBL/GenBank/DDBJ databases">
        <title>Plant Genome Project.</title>
        <authorList>
            <person name="Zhang R.-G."/>
        </authorList>
    </citation>
    <scope>NUCLEOTIDE SEQUENCE [LARGE SCALE GENOMIC DNA]</scope>
    <source>
        <tissue evidence="5">Rhizome</tissue>
    </source>
</reference>
<organism evidence="5 6">
    <name type="scientific">Zingiber officinale</name>
    <name type="common">Ginger</name>
    <name type="synonym">Amomum zingiber</name>
    <dbReference type="NCBI Taxonomy" id="94328"/>
    <lineage>
        <taxon>Eukaryota</taxon>
        <taxon>Viridiplantae</taxon>
        <taxon>Streptophyta</taxon>
        <taxon>Embryophyta</taxon>
        <taxon>Tracheophyta</taxon>
        <taxon>Spermatophyta</taxon>
        <taxon>Magnoliopsida</taxon>
        <taxon>Liliopsida</taxon>
        <taxon>Zingiberales</taxon>
        <taxon>Zingiberaceae</taxon>
        <taxon>Zingiber</taxon>
    </lineage>
</organism>
<evidence type="ECO:0000256" key="3">
    <source>
        <dbReference type="SAM" id="SignalP"/>
    </source>
</evidence>
<dbReference type="SUPFAM" id="SSF57095">
    <property type="entry name" value="Scorpion toxin-like"/>
    <property type="match status" value="1"/>
</dbReference>
<feature type="domain" description="Knottins-like" evidence="4">
    <location>
        <begin position="36"/>
        <end position="78"/>
    </location>
</feature>
<protein>
    <recommendedName>
        <fullName evidence="4">Knottins-like domain-containing protein</fullName>
    </recommendedName>
</protein>
<comment type="caution">
    <text evidence="5">The sequence shown here is derived from an EMBL/GenBank/DDBJ whole genome shotgun (WGS) entry which is preliminary data.</text>
</comment>
<gene>
    <name evidence="5" type="ORF">ZIOFF_037553</name>
</gene>